<dbReference type="AlphaFoldDB" id="A0A447I729"/>
<evidence type="ECO:0000256" key="1">
    <source>
        <dbReference type="SAM" id="MobiDB-lite"/>
    </source>
</evidence>
<feature type="domain" description="Extensin-like C-terminal" evidence="3">
    <location>
        <begin position="140"/>
        <end position="298"/>
    </location>
</feature>
<dbReference type="EMBL" id="UZWD01000004">
    <property type="protein sequence ID" value="VDS03184.1"/>
    <property type="molecule type" value="Genomic_DNA"/>
</dbReference>
<evidence type="ECO:0000313" key="5">
    <source>
        <dbReference type="Proteomes" id="UP000268844"/>
    </source>
</evidence>
<organism evidence="4 5">
    <name type="scientific">Devosia equisanguinis</name>
    <dbReference type="NCBI Taxonomy" id="2490941"/>
    <lineage>
        <taxon>Bacteria</taxon>
        <taxon>Pseudomonadati</taxon>
        <taxon>Pseudomonadota</taxon>
        <taxon>Alphaproteobacteria</taxon>
        <taxon>Hyphomicrobiales</taxon>
        <taxon>Devosiaceae</taxon>
        <taxon>Devosia</taxon>
    </lineage>
</organism>
<feature type="region of interest" description="Disordered" evidence="1">
    <location>
        <begin position="38"/>
        <end position="121"/>
    </location>
</feature>
<feature type="signal peptide" evidence="2">
    <location>
        <begin position="1"/>
        <end position="23"/>
    </location>
</feature>
<accession>A0A447I729</accession>
<evidence type="ECO:0000256" key="2">
    <source>
        <dbReference type="SAM" id="SignalP"/>
    </source>
</evidence>
<evidence type="ECO:0000313" key="4">
    <source>
        <dbReference type="EMBL" id="VDS03184.1"/>
    </source>
</evidence>
<dbReference type="RefSeq" id="WP_126148781.1">
    <property type="nucleotide sequence ID" value="NZ_JBHTMH010000001.1"/>
</dbReference>
<keyword evidence="5" id="KW-1185">Reference proteome</keyword>
<dbReference type="OrthoDB" id="9809788at2"/>
<keyword evidence="2" id="KW-0732">Signal</keyword>
<dbReference type="Pfam" id="PF06904">
    <property type="entry name" value="Extensin-like_C"/>
    <property type="match status" value="1"/>
</dbReference>
<proteinExistence type="predicted"/>
<dbReference type="Proteomes" id="UP000268844">
    <property type="component" value="Unassembled WGS sequence"/>
</dbReference>
<evidence type="ECO:0000259" key="3">
    <source>
        <dbReference type="Pfam" id="PF06904"/>
    </source>
</evidence>
<name>A0A447I729_9HYPH</name>
<protein>
    <recommendedName>
        <fullName evidence="3">Extensin-like C-terminal domain-containing protein</fullName>
    </recommendedName>
</protein>
<sequence>MRTTQLIAASLVLLSLPITAGQAQDFLKPLENFVEGLTQGAAPKPAPVTKPAPQAATKPQGPPPLPRPRPDFSETNEGEALLETAAPKDEEAEPTPKAAPETSDIEPVTTKPQPERPTEPERIYQTACPALLSGKVIGEMMEPIADGICGERSPLSVTALVLNGRQVAVSSAIVTNCAMAGALVDWASQVDAYATAALDSGLDSINTGTSFVCRNRNGGDERFISEHGFANAVDITGFTLADGRNIALPGNWLPASGAEGKLLRQAHGAACGLFTTVLGPEANAEHRDHLHLDLGCHGRTCTAQICE</sequence>
<feature type="chain" id="PRO_5019173893" description="Extensin-like C-terminal domain-containing protein" evidence="2">
    <location>
        <begin position="24"/>
        <end position="307"/>
    </location>
</feature>
<reference evidence="4 5" key="1">
    <citation type="submission" date="2018-12" db="EMBL/GenBank/DDBJ databases">
        <authorList>
            <person name="Criscuolo A."/>
        </authorList>
    </citation>
    <scope>NUCLEOTIDE SEQUENCE [LARGE SCALE GENOMIC DNA]</scope>
    <source>
        <strain evidence="4">ACIP1116281</strain>
    </source>
</reference>
<dbReference type="InterPro" id="IPR009683">
    <property type="entry name" value="Extensin-like_C"/>
</dbReference>
<gene>
    <name evidence="4" type="ORF">DEVEQU_00304</name>
</gene>